<dbReference type="InterPro" id="IPR019127">
    <property type="entry name" value="Exosortase"/>
</dbReference>
<feature type="transmembrane region" description="Helical" evidence="8">
    <location>
        <begin position="83"/>
        <end position="103"/>
    </location>
</feature>
<keyword evidence="6 8" id="KW-1133">Transmembrane helix</keyword>
<keyword evidence="5" id="KW-0378">Hydrolase</keyword>
<feature type="transmembrane region" description="Helical" evidence="8">
    <location>
        <begin position="246"/>
        <end position="268"/>
    </location>
</feature>
<dbReference type="InterPro" id="IPR026392">
    <property type="entry name" value="Exo/Archaeosortase_dom"/>
</dbReference>
<feature type="transmembrane region" description="Helical" evidence="8">
    <location>
        <begin position="55"/>
        <end position="77"/>
    </location>
</feature>
<keyword evidence="2" id="KW-1003">Cell membrane</keyword>
<evidence type="ECO:0000313" key="9">
    <source>
        <dbReference type="EMBL" id="MBK1817143.1"/>
    </source>
</evidence>
<dbReference type="GO" id="GO:0008233">
    <property type="term" value="F:peptidase activity"/>
    <property type="evidence" value="ECO:0007669"/>
    <property type="project" value="UniProtKB-KW"/>
</dbReference>
<dbReference type="Pfam" id="PF09721">
    <property type="entry name" value="Exosortase_EpsH"/>
    <property type="match status" value="1"/>
</dbReference>
<evidence type="ECO:0000256" key="3">
    <source>
        <dbReference type="ARBA" id="ARBA00022670"/>
    </source>
</evidence>
<keyword evidence="10" id="KW-1185">Reference proteome</keyword>
<keyword evidence="4 8" id="KW-0812">Transmembrane</keyword>
<evidence type="ECO:0000313" key="10">
    <source>
        <dbReference type="Proteomes" id="UP000600139"/>
    </source>
</evidence>
<accession>A0A934R2E4</accession>
<dbReference type="Proteomes" id="UP000600139">
    <property type="component" value="Unassembled WGS sequence"/>
</dbReference>
<dbReference type="NCBIfam" id="TIGR04178">
    <property type="entry name" value="exo_archaeo"/>
    <property type="match status" value="1"/>
</dbReference>
<dbReference type="AlphaFoldDB" id="A0A934R2E4"/>
<reference evidence="9" key="1">
    <citation type="submission" date="2021-01" db="EMBL/GenBank/DDBJ databases">
        <title>Modified the classification status of verrucomicrobia.</title>
        <authorList>
            <person name="Feng X."/>
        </authorList>
    </citation>
    <scope>NUCLEOTIDE SEQUENCE</scope>
    <source>
        <strain evidence="9">JCM 18052</strain>
    </source>
</reference>
<evidence type="ECO:0000256" key="5">
    <source>
        <dbReference type="ARBA" id="ARBA00022801"/>
    </source>
</evidence>
<proteinExistence type="predicted"/>
<feature type="transmembrane region" description="Helical" evidence="8">
    <location>
        <begin position="115"/>
        <end position="132"/>
    </location>
</feature>
<evidence type="ECO:0000256" key="4">
    <source>
        <dbReference type="ARBA" id="ARBA00022692"/>
    </source>
</evidence>
<feature type="transmembrane region" description="Helical" evidence="8">
    <location>
        <begin position="206"/>
        <end position="226"/>
    </location>
</feature>
<dbReference type="GO" id="GO:0005886">
    <property type="term" value="C:plasma membrane"/>
    <property type="evidence" value="ECO:0007669"/>
    <property type="project" value="UniProtKB-SubCell"/>
</dbReference>
<protein>
    <submittedName>
        <fullName evidence="9">Exosortase/archaeosortase family protein</fullName>
    </submittedName>
</protein>
<evidence type="ECO:0000256" key="1">
    <source>
        <dbReference type="ARBA" id="ARBA00004651"/>
    </source>
</evidence>
<sequence length="280" mass="31581">MPLVLVFALWTPAMIAASYIWQYGDYYDYGWVVPPAAILLSIRRWRDDRFPLIPLGRRALLIGAALLFPWILLLRILNHTDPSWRLPIGTLGFTAAICGHVLIGMTRGWRFSAGYLWITLLWLSALPWFFAVEKGLIHHLTQGVIAAAAELFQLFGTPVEVVGDQLILHDITVEVTDGCSGVRSFQSFVMASWFFTELYRLSLTRALVLLICSCVVAFLVNMARTYALAHIRFEHGKEAFDNAHDWLGLLAFLVSGVLFFLISGRLAAFSRRVVLRTVKP</sequence>
<dbReference type="EMBL" id="JAENIK010000012">
    <property type="protein sequence ID" value="MBK1817143.1"/>
    <property type="molecule type" value="Genomic_DNA"/>
</dbReference>
<comment type="caution">
    <text evidence="9">The sequence shown here is derived from an EMBL/GenBank/DDBJ whole genome shotgun (WGS) entry which is preliminary data.</text>
</comment>
<comment type="subcellular location">
    <subcellularLocation>
        <location evidence="1">Cell membrane</location>
        <topology evidence="1">Multi-pass membrane protein</topology>
    </subcellularLocation>
</comment>
<gene>
    <name evidence="9" type="ORF">JIN84_16100</name>
</gene>
<keyword evidence="3" id="KW-0645">Protease</keyword>
<evidence type="ECO:0000256" key="2">
    <source>
        <dbReference type="ARBA" id="ARBA00022475"/>
    </source>
</evidence>
<name>A0A934R2E4_9BACT</name>
<keyword evidence="7 8" id="KW-0472">Membrane</keyword>
<organism evidence="9 10">
    <name type="scientific">Luteolibacter yonseiensis</name>
    <dbReference type="NCBI Taxonomy" id="1144680"/>
    <lineage>
        <taxon>Bacteria</taxon>
        <taxon>Pseudomonadati</taxon>
        <taxon>Verrucomicrobiota</taxon>
        <taxon>Verrucomicrobiia</taxon>
        <taxon>Verrucomicrobiales</taxon>
        <taxon>Verrucomicrobiaceae</taxon>
        <taxon>Luteolibacter</taxon>
    </lineage>
</organism>
<evidence type="ECO:0000256" key="6">
    <source>
        <dbReference type="ARBA" id="ARBA00022989"/>
    </source>
</evidence>
<dbReference type="RefSeq" id="WP_200352097.1">
    <property type="nucleotide sequence ID" value="NZ_BAABHZ010000001.1"/>
</dbReference>
<evidence type="ECO:0000256" key="8">
    <source>
        <dbReference type="SAM" id="Phobius"/>
    </source>
</evidence>
<dbReference type="GO" id="GO:0006508">
    <property type="term" value="P:proteolysis"/>
    <property type="evidence" value="ECO:0007669"/>
    <property type="project" value="UniProtKB-KW"/>
</dbReference>
<evidence type="ECO:0000256" key="7">
    <source>
        <dbReference type="ARBA" id="ARBA00023136"/>
    </source>
</evidence>